<keyword evidence="3" id="KW-1185">Reference proteome</keyword>
<reference evidence="2 3" key="1">
    <citation type="journal article" date="2018" name="Front. Microbiol.">
        <title>Hydrolytic Capabilities as a Key to Environmental Success: Chitinolytic and Cellulolytic Acidobacteria From Acidic Sub-arctic Soils and Boreal Peatlands.</title>
        <authorList>
            <person name="Belova S.E."/>
            <person name="Ravin N.V."/>
            <person name="Pankratov T.A."/>
            <person name="Rakitin A.L."/>
            <person name="Ivanova A.A."/>
            <person name="Beletsky A.V."/>
            <person name="Mardanov A.V."/>
            <person name="Sinninghe Damste J.S."/>
            <person name="Dedysh S.N."/>
        </authorList>
    </citation>
    <scope>NUCLEOTIDE SEQUENCE [LARGE SCALE GENOMIC DNA]</scope>
    <source>
        <strain evidence="2 3">SBC82</strain>
    </source>
</reference>
<evidence type="ECO:0000313" key="3">
    <source>
        <dbReference type="Proteomes" id="UP000253606"/>
    </source>
</evidence>
<proteinExistence type="predicted"/>
<sequence>MRRKMILCLAFGGSVVSTLTSMAGERPCYESAEAGQHLNQDVCIRAHVYDVVELADGTRFLDVCSPETTDAACHFTIVSLRQDRKGVGALDPLHGQEIEIRGTVHSFADRSGIVLSDVRQLHGGAEKFRPNPALLKGFSAEDGKTAFEDPAFRSGGHHHKTNAGVP</sequence>
<dbReference type="AlphaFoldDB" id="A0A2Z5G6F9"/>
<dbReference type="RefSeq" id="WP_114209403.1">
    <property type="nucleotide sequence ID" value="NZ_CP030840.1"/>
</dbReference>
<dbReference type="EMBL" id="CP030840">
    <property type="protein sequence ID" value="AXC14678.1"/>
    <property type="molecule type" value="Genomic_DNA"/>
</dbReference>
<organism evidence="2 3">
    <name type="scientific">Acidisarcina polymorpha</name>
    <dbReference type="NCBI Taxonomy" id="2211140"/>
    <lineage>
        <taxon>Bacteria</taxon>
        <taxon>Pseudomonadati</taxon>
        <taxon>Acidobacteriota</taxon>
        <taxon>Terriglobia</taxon>
        <taxon>Terriglobales</taxon>
        <taxon>Acidobacteriaceae</taxon>
        <taxon>Acidisarcina</taxon>
    </lineage>
</organism>
<dbReference type="Proteomes" id="UP000253606">
    <property type="component" value="Chromosome"/>
</dbReference>
<protein>
    <submittedName>
        <fullName evidence="2">Uncharacterized protein</fullName>
    </submittedName>
</protein>
<feature type="signal peptide" evidence="1">
    <location>
        <begin position="1"/>
        <end position="23"/>
    </location>
</feature>
<dbReference type="KEGG" id="abas:ACPOL_5430"/>
<accession>A0A2Z5G6F9</accession>
<gene>
    <name evidence="2" type="ORF">ACPOL_5430</name>
</gene>
<evidence type="ECO:0000313" key="2">
    <source>
        <dbReference type="EMBL" id="AXC14678.1"/>
    </source>
</evidence>
<feature type="chain" id="PRO_5016304283" evidence="1">
    <location>
        <begin position="24"/>
        <end position="166"/>
    </location>
</feature>
<dbReference type="OrthoDB" id="119632at2"/>
<evidence type="ECO:0000256" key="1">
    <source>
        <dbReference type="SAM" id="SignalP"/>
    </source>
</evidence>
<keyword evidence="1" id="KW-0732">Signal</keyword>
<name>A0A2Z5G6F9_9BACT</name>